<keyword evidence="4" id="KW-1185">Reference proteome</keyword>
<accession>A0A1V9XIC7</accession>
<protein>
    <submittedName>
        <fullName evidence="3">TBC1 domain family member 16-like</fullName>
    </submittedName>
</protein>
<dbReference type="GO" id="GO:0005096">
    <property type="term" value="F:GTPase activator activity"/>
    <property type="evidence" value="ECO:0007669"/>
    <property type="project" value="UniProtKB-KW"/>
</dbReference>
<dbReference type="InParanoid" id="A0A1V9XIC7"/>
<dbReference type="STRING" id="418985.A0A1V9XIC7"/>
<dbReference type="Gene3D" id="1.10.8.270">
    <property type="entry name" value="putative rabgap domain of human tbc1 domain family member 14 like domains"/>
    <property type="match status" value="1"/>
</dbReference>
<dbReference type="PANTHER" id="PTHR22957:SF547">
    <property type="entry name" value="TBC1 DOMAIN FAMILY MEMBER 16"/>
    <property type="match status" value="1"/>
</dbReference>
<name>A0A1V9XIC7_9ACAR</name>
<dbReference type="Pfam" id="PF00566">
    <property type="entry name" value="RabGAP-TBC"/>
    <property type="match status" value="2"/>
</dbReference>
<keyword evidence="1" id="KW-0343">GTPase activation</keyword>
<dbReference type="GO" id="GO:0005769">
    <property type="term" value="C:early endosome"/>
    <property type="evidence" value="ECO:0007669"/>
    <property type="project" value="TreeGrafter"/>
</dbReference>
<sequence length="516" mass="59195">MYRGTSMKLKKFAEVLGSSAAGFRARGILKKSKYVAAHIEQDFDFLMKSRTQRIKGCLVGAESGSKNRLADEKSSSSTAGATAQTEPMLSQLFVLSKPRLSPEECHPEEDTAPLCDFDFWFCHENEDGVFENECEIRKAVFFRGVEQGIRRHVWPFLLFVYSFESTQEERDRIRTDNYIHYQDIKQRRRLMTPEQRDRFYRDYECTVEKDVVRTDRNNPFYAGDDNPNVSKMKEILLNYAVYNPQIGYTQVGETVCTGSFSASRVLPFISTLRVVGLEHAMDGGEHVGAAEDIGRIRGMSDLLAPILYEIRDEAESFWCFAGLMQRTSFVSCPTDTDMDNNLNYLRELLKLFCPSFYRHLSQHLDALELLFVHRWVLLCFKREFPPAQSLLVWEACWSQWLTAHFHLFVCVAIIAVYGKNAVTQNMTLDEMLLHFSSLAMHMDARTVLRKARGLVYQFRSRRRLPCSLVALLTSSSTFDATWDSHALPSVQCVCPDLTETGGVCGNRAYLETLHNF</sequence>
<dbReference type="Proteomes" id="UP000192247">
    <property type="component" value="Unassembled WGS sequence"/>
</dbReference>
<dbReference type="InterPro" id="IPR000195">
    <property type="entry name" value="Rab-GAP-TBC_dom"/>
</dbReference>
<reference evidence="3 4" key="1">
    <citation type="journal article" date="2017" name="Gigascience">
        <title>Draft genome of the honey bee ectoparasitic mite, Tropilaelaps mercedesae, is shaped by the parasitic life history.</title>
        <authorList>
            <person name="Dong X."/>
            <person name="Armstrong S.D."/>
            <person name="Xia D."/>
            <person name="Makepeace B.L."/>
            <person name="Darby A.C."/>
            <person name="Kadowaki T."/>
        </authorList>
    </citation>
    <scope>NUCLEOTIDE SEQUENCE [LARGE SCALE GENOMIC DNA]</scope>
    <source>
        <strain evidence="3">Wuxi-XJTLU</strain>
    </source>
</reference>
<dbReference type="FunFam" id="1.10.472.80:FF:000020">
    <property type="entry name" value="TBC1 domain family, member 16"/>
    <property type="match status" value="1"/>
</dbReference>
<organism evidence="3 4">
    <name type="scientific">Tropilaelaps mercedesae</name>
    <dbReference type="NCBI Taxonomy" id="418985"/>
    <lineage>
        <taxon>Eukaryota</taxon>
        <taxon>Metazoa</taxon>
        <taxon>Ecdysozoa</taxon>
        <taxon>Arthropoda</taxon>
        <taxon>Chelicerata</taxon>
        <taxon>Arachnida</taxon>
        <taxon>Acari</taxon>
        <taxon>Parasitiformes</taxon>
        <taxon>Mesostigmata</taxon>
        <taxon>Gamasina</taxon>
        <taxon>Dermanyssoidea</taxon>
        <taxon>Laelapidae</taxon>
        <taxon>Tropilaelaps</taxon>
    </lineage>
</organism>
<dbReference type="SMART" id="SM00164">
    <property type="entry name" value="TBC"/>
    <property type="match status" value="1"/>
</dbReference>
<dbReference type="AlphaFoldDB" id="A0A1V9XIC7"/>
<feature type="domain" description="Rab-GAP TBC" evidence="2">
    <location>
        <begin position="144"/>
        <end position="400"/>
    </location>
</feature>
<dbReference type="PROSITE" id="PS50086">
    <property type="entry name" value="TBC_RABGAP"/>
    <property type="match status" value="1"/>
</dbReference>
<gene>
    <name evidence="3" type="ORF">BIW11_09846</name>
</gene>
<proteinExistence type="predicted"/>
<comment type="caution">
    <text evidence="3">The sequence shown here is derived from an EMBL/GenBank/DDBJ whole genome shotgun (WGS) entry which is preliminary data.</text>
</comment>
<dbReference type="FunCoup" id="A0A1V9XIC7">
    <property type="interactions" value="68"/>
</dbReference>
<evidence type="ECO:0000256" key="1">
    <source>
        <dbReference type="ARBA" id="ARBA00022468"/>
    </source>
</evidence>
<dbReference type="OrthoDB" id="10264062at2759"/>
<dbReference type="Gene3D" id="1.10.472.80">
    <property type="entry name" value="Ypt/Rab-GAP domain of gyp1p, domain 3"/>
    <property type="match status" value="1"/>
</dbReference>
<dbReference type="EMBL" id="MNPL01010226">
    <property type="protein sequence ID" value="OQR73259.1"/>
    <property type="molecule type" value="Genomic_DNA"/>
</dbReference>
<dbReference type="SUPFAM" id="SSF47923">
    <property type="entry name" value="Ypt/Rab-GAP domain of gyp1p"/>
    <property type="match status" value="3"/>
</dbReference>
<evidence type="ECO:0000313" key="4">
    <source>
        <dbReference type="Proteomes" id="UP000192247"/>
    </source>
</evidence>
<dbReference type="InterPro" id="IPR035969">
    <property type="entry name" value="Rab-GAP_TBC_sf"/>
</dbReference>
<evidence type="ECO:0000313" key="3">
    <source>
        <dbReference type="EMBL" id="OQR73259.1"/>
    </source>
</evidence>
<evidence type="ECO:0000259" key="2">
    <source>
        <dbReference type="PROSITE" id="PS50086"/>
    </source>
</evidence>
<dbReference type="PANTHER" id="PTHR22957">
    <property type="entry name" value="TBC1 DOMAIN FAMILY MEMBER GTPASE-ACTIVATING PROTEIN"/>
    <property type="match status" value="1"/>
</dbReference>